<evidence type="ECO:0000313" key="1">
    <source>
        <dbReference type="Proteomes" id="UP000887564"/>
    </source>
</evidence>
<proteinExistence type="predicted"/>
<reference evidence="2" key="1">
    <citation type="submission" date="2022-11" db="UniProtKB">
        <authorList>
            <consortium name="WormBaseParasite"/>
        </authorList>
    </citation>
    <scope>IDENTIFICATION</scope>
</reference>
<dbReference type="WBParaSite" id="PEQ_0000105001-mRNA-1">
    <property type="protein sequence ID" value="PEQ_0000105001-mRNA-1"/>
    <property type="gene ID" value="PEQ_0000105001"/>
</dbReference>
<dbReference type="Proteomes" id="UP000887564">
    <property type="component" value="Unplaced"/>
</dbReference>
<accession>A0A914R8M6</accession>
<keyword evidence="1" id="KW-1185">Reference proteome</keyword>
<dbReference type="AlphaFoldDB" id="A0A914R8M6"/>
<protein>
    <submittedName>
        <fullName evidence="2">Uncharacterized protein</fullName>
    </submittedName>
</protein>
<sequence>MIDSETLWATVDAEAQRQQRALKAPLQLADRHHQPTVASEKDAYPILCLSCIAAQFFTNSLPTGLTKFA</sequence>
<name>A0A914R8M6_PAREQ</name>
<organism evidence="1 2">
    <name type="scientific">Parascaris equorum</name>
    <name type="common">Equine roundworm</name>
    <dbReference type="NCBI Taxonomy" id="6256"/>
    <lineage>
        <taxon>Eukaryota</taxon>
        <taxon>Metazoa</taxon>
        <taxon>Ecdysozoa</taxon>
        <taxon>Nematoda</taxon>
        <taxon>Chromadorea</taxon>
        <taxon>Rhabditida</taxon>
        <taxon>Spirurina</taxon>
        <taxon>Ascaridomorpha</taxon>
        <taxon>Ascaridoidea</taxon>
        <taxon>Ascarididae</taxon>
        <taxon>Parascaris</taxon>
    </lineage>
</organism>
<evidence type="ECO:0000313" key="2">
    <source>
        <dbReference type="WBParaSite" id="PEQ_0000105001-mRNA-1"/>
    </source>
</evidence>